<dbReference type="Proteomes" id="UP001596143">
    <property type="component" value="Unassembled WGS sequence"/>
</dbReference>
<dbReference type="InterPro" id="IPR025622">
    <property type="entry name" value="YqzE"/>
</dbReference>
<reference evidence="2" key="1">
    <citation type="journal article" date="2019" name="Int. J. Syst. Evol. Microbiol.">
        <title>The Global Catalogue of Microorganisms (GCM) 10K type strain sequencing project: providing services to taxonomists for standard genome sequencing and annotation.</title>
        <authorList>
            <consortium name="The Broad Institute Genomics Platform"/>
            <consortium name="The Broad Institute Genome Sequencing Center for Infectious Disease"/>
            <person name="Wu L."/>
            <person name="Ma J."/>
        </authorList>
    </citation>
    <scope>NUCLEOTIDE SEQUENCE [LARGE SCALE GENOMIC DNA]</scope>
    <source>
        <strain evidence="2">CGMCC 1.15790</strain>
    </source>
</reference>
<comment type="caution">
    <text evidence="1">The sequence shown here is derived from an EMBL/GenBank/DDBJ whole genome shotgun (WGS) entry which is preliminary data.</text>
</comment>
<gene>
    <name evidence="1" type="ORF">ACFPTR_10025</name>
</gene>
<evidence type="ECO:0000313" key="2">
    <source>
        <dbReference type="Proteomes" id="UP001596143"/>
    </source>
</evidence>
<dbReference type="Pfam" id="PF14038">
    <property type="entry name" value="YqzE"/>
    <property type="match status" value="1"/>
</dbReference>
<proteinExistence type="predicted"/>
<dbReference type="EMBL" id="JBHSPF010000055">
    <property type="protein sequence ID" value="MFC5629199.1"/>
    <property type="molecule type" value="Genomic_DNA"/>
</dbReference>
<name>A0ABW0UA95_9BACI</name>
<keyword evidence="2" id="KW-1185">Reference proteome</keyword>
<dbReference type="RefSeq" id="WP_270898496.1">
    <property type="nucleotide sequence ID" value="NZ_JBHSPF010000055.1"/>
</dbReference>
<organism evidence="1 2">
    <name type="scientific">Aliibacillus thermotolerans</name>
    <dbReference type="NCBI Taxonomy" id="1834418"/>
    <lineage>
        <taxon>Bacteria</taxon>
        <taxon>Bacillati</taxon>
        <taxon>Bacillota</taxon>
        <taxon>Bacilli</taxon>
        <taxon>Bacillales</taxon>
        <taxon>Bacillaceae</taxon>
        <taxon>Aliibacillus</taxon>
    </lineage>
</organism>
<sequence>MEGCDRIEPHPLVKYLTEEFVQAMDKRLTTKSTDKIDKKKENKWVKWFGMIPLSLYIFIQKRKR</sequence>
<protein>
    <submittedName>
        <fullName evidence="1">YqzE family protein</fullName>
    </submittedName>
</protein>
<accession>A0ABW0UA95</accession>
<evidence type="ECO:0000313" key="1">
    <source>
        <dbReference type="EMBL" id="MFC5629199.1"/>
    </source>
</evidence>